<dbReference type="Pfam" id="PF13826">
    <property type="entry name" value="Monooxy_af470-like"/>
    <property type="match status" value="1"/>
</dbReference>
<dbReference type="EMBL" id="JAGMVJ010000011">
    <property type="protein sequence ID" value="KAH7086186.1"/>
    <property type="molecule type" value="Genomic_DNA"/>
</dbReference>
<accession>A0A8K0VXX9</accession>
<feature type="transmembrane region" description="Helical" evidence="1">
    <location>
        <begin position="61"/>
        <end position="84"/>
    </location>
</feature>
<gene>
    <name evidence="2" type="ORF">FB567DRAFT_527359</name>
</gene>
<protein>
    <submittedName>
        <fullName evidence="2">Uncharacterized protein</fullName>
    </submittedName>
</protein>
<keyword evidence="3" id="KW-1185">Reference proteome</keyword>
<dbReference type="AlphaFoldDB" id="A0A8K0VXX9"/>
<evidence type="ECO:0000313" key="2">
    <source>
        <dbReference type="EMBL" id="KAH7086186.1"/>
    </source>
</evidence>
<keyword evidence="1" id="KW-0812">Transmembrane</keyword>
<evidence type="ECO:0000256" key="1">
    <source>
        <dbReference type="SAM" id="Phobius"/>
    </source>
</evidence>
<name>A0A8K0VXX9_9PLEO</name>
<sequence length="296" mass="33156">MAVEPVFNRFATRPKTASTRNPLVKNHTIIRDQFSVLTWLVLGATIQGLAHLLLPYRNIALVLPVLFFLFYKLLTTILMLTGFVTNPYMSSVLPYRTAIVYPDASGAQSAPGSQPMCAIMLSAISNHPLGMLGPGFKEVSDRFDAMTAQLSADATRYGYLGGTSWVNACERTTGNEFATMMYFENEEYVHTYAHGEMHTETMQWWHKNAAGLKHVGIMHEIFNCKGTGWEGVYLNYQPTGLGATTKEVTLKDGRKEWVSPLVKAKGKLLYSKGRMGREFGDKEWEAYGEMVKDEEV</sequence>
<evidence type="ECO:0000313" key="3">
    <source>
        <dbReference type="Proteomes" id="UP000813461"/>
    </source>
</evidence>
<keyword evidence="1" id="KW-1133">Transmembrane helix</keyword>
<organism evidence="2 3">
    <name type="scientific">Paraphoma chrysanthemicola</name>
    <dbReference type="NCBI Taxonomy" id="798071"/>
    <lineage>
        <taxon>Eukaryota</taxon>
        <taxon>Fungi</taxon>
        <taxon>Dikarya</taxon>
        <taxon>Ascomycota</taxon>
        <taxon>Pezizomycotina</taxon>
        <taxon>Dothideomycetes</taxon>
        <taxon>Pleosporomycetidae</taxon>
        <taxon>Pleosporales</taxon>
        <taxon>Pleosporineae</taxon>
        <taxon>Phaeosphaeriaceae</taxon>
        <taxon>Paraphoma</taxon>
    </lineage>
</organism>
<dbReference type="InterPro" id="IPR025444">
    <property type="entry name" value="Monooxy_af470"/>
</dbReference>
<comment type="caution">
    <text evidence="2">The sequence shown here is derived from an EMBL/GenBank/DDBJ whole genome shotgun (WGS) entry which is preliminary data.</text>
</comment>
<dbReference type="OrthoDB" id="3202396at2759"/>
<dbReference type="Proteomes" id="UP000813461">
    <property type="component" value="Unassembled WGS sequence"/>
</dbReference>
<reference evidence="2" key="1">
    <citation type="journal article" date="2021" name="Nat. Commun.">
        <title>Genetic determinants of endophytism in the Arabidopsis root mycobiome.</title>
        <authorList>
            <person name="Mesny F."/>
            <person name="Miyauchi S."/>
            <person name="Thiergart T."/>
            <person name="Pickel B."/>
            <person name="Atanasova L."/>
            <person name="Karlsson M."/>
            <person name="Huettel B."/>
            <person name="Barry K.W."/>
            <person name="Haridas S."/>
            <person name="Chen C."/>
            <person name="Bauer D."/>
            <person name="Andreopoulos W."/>
            <person name="Pangilinan J."/>
            <person name="LaButti K."/>
            <person name="Riley R."/>
            <person name="Lipzen A."/>
            <person name="Clum A."/>
            <person name="Drula E."/>
            <person name="Henrissat B."/>
            <person name="Kohler A."/>
            <person name="Grigoriev I.V."/>
            <person name="Martin F.M."/>
            <person name="Hacquard S."/>
        </authorList>
    </citation>
    <scope>NUCLEOTIDE SEQUENCE</scope>
    <source>
        <strain evidence="2">MPI-SDFR-AT-0120</strain>
    </source>
</reference>
<proteinExistence type="predicted"/>
<keyword evidence="1" id="KW-0472">Membrane</keyword>
<feature type="transmembrane region" description="Helical" evidence="1">
    <location>
        <begin position="36"/>
        <end position="54"/>
    </location>
</feature>